<dbReference type="EMBL" id="FNIT01000013">
    <property type="protein sequence ID" value="SDO78256.1"/>
    <property type="molecule type" value="Genomic_DNA"/>
</dbReference>
<gene>
    <name evidence="1" type="ORF">SAMN05192530_11347</name>
</gene>
<name>A0A1H0MD72_9HYPH</name>
<accession>A0A1H0MD72</accession>
<evidence type="ECO:0008006" key="3">
    <source>
        <dbReference type="Google" id="ProtNLM"/>
    </source>
</evidence>
<dbReference type="AlphaFoldDB" id="A0A1H0MD72"/>
<organism evidence="1 2">
    <name type="scientific">Aureimonas jatrophae</name>
    <dbReference type="NCBI Taxonomy" id="1166073"/>
    <lineage>
        <taxon>Bacteria</taxon>
        <taxon>Pseudomonadati</taxon>
        <taxon>Pseudomonadota</taxon>
        <taxon>Alphaproteobacteria</taxon>
        <taxon>Hyphomicrobiales</taxon>
        <taxon>Aurantimonadaceae</taxon>
        <taxon>Aureimonas</taxon>
    </lineage>
</organism>
<evidence type="ECO:0000313" key="2">
    <source>
        <dbReference type="Proteomes" id="UP000198793"/>
    </source>
</evidence>
<sequence length="80" mass="8467">MVSAAQQALNLIAAGDWDGAHALVQDDTSADAAWVHALLHRIEGDESNAAYWYRRAGRPVGAGDTDAERRAIAAALGETH</sequence>
<keyword evidence="2" id="KW-1185">Reference proteome</keyword>
<protein>
    <recommendedName>
        <fullName evidence="3">Tetratricopeptide repeat-containing protein</fullName>
    </recommendedName>
</protein>
<reference evidence="1 2" key="1">
    <citation type="submission" date="2016-10" db="EMBL/GenBank/DDBJ databases">
        <authorList>
            <person name="de Groot N.N."/>
        </authorList>
    </citation>
    <scope>NUCLEOTIDE SEQUENCE [LARGE SCALE GENOMIC DNA]</scope>
    <source>
        <strain evidence="2">L7-484,KACC 16230,DSM 25025</strain>
    </source>
</reference>
<evidence type="ECO:0000313" key="1">
    <source>
        <dbReference type="EMBL" id="SDO78256.1"/>
    </source>
</evidence>
<dbReference type="STRING" id="1166073.SAMN05192530_11347"/>
<dbReference type="Proteomes" id="UP000198793">
    <property type="component" value="Unassembled WGS sequence"/>
</dbReference>
<proteinExistence type="predicted"/>